<name>A0A3P7DXQ1_WUCBA</name>
<dbReference type="Gene3D" id="3.30.420.10">
    <property type="entry name" value="Ribonuclease H-like superfamily/Ribonuclease H"/>
    <property type="match status" value="1"/>
</dbReference>
<sequence>MWWNGPHWLNEDEKSWPNWTYQNLDDNIDDEEAREVVVEAITNQNGDNSFQIINTNHFSKWMRLVRIIIWSLRLIKRITKNRVKWIELLSDVGNPITVYDYKLAEQILVKQAQNDEEMKLKLSFYIDENKLWRSLENSSLPEKTKHPLYLPRHNVITELIVLYKHESIFHAGVAHTLSEIRQSYWIPKGRSEVKRILNKCYVCKRWQAKPFKLPIMPSLPETRVRRSRTFENIGVDYLGPVSVISNIGTTKRWIALFTCFTTRAVHLEKAEDLSAETFMHIVRRFVSRRGFPHQIISDNALQFQSVFSIITQEYGKVNEFLTKKGIHWKSITPRAPWSGGLYERLVGLTKRAFRRAVGRKLLQERDLETLIIEIEDVLNTRPLINSDDIKAIRPVDFISPNASLILPMFNDDDDEIQS</sequence>
<protein>
    <recommendedName>
        <fullName evidence="1">Integrase catalytic domain-containing protein</fullName>
    </recommendedName>
</protein>
<keyword evidence="3" id="KW-1185">Reference proteome</keyword>
<dbReference type="InterPro" id="IPR012337">
    <property type="entry name" value="RNaseH-like_sf"/>
</dbReference>
<dbReference type="InterPro" id="IPR041588">
    <property type="entry name" value="Integrase_H2C2"/>
</dbReference>
<organism evidence="2 3">
    <name type="scientific">Wuchereria bancrofti</name>
    <dbReference type="NCBI Taxonomy" id="6293"/>
    <lineage>
        <taxon>Eukaryota</taxon>
        <taxon>Metazoa</taxon>
        <taxon>Ecdysozoa</taxon>
        <taxon>Nematoda</taxon>
        <taxon>Chromadorea</taxon>
        <taxon>Rhabditida</taxon>
        <taxon>Spirurina</taxon>
        <taxon>Spiruromorpha</taxon>
        <taxon>Filarioidea</taxon>
        <taxon>Onchocercidae</taxon>
        <taxon>Wuchereria</taxon>
    </lineage>
</organism>
<dbReference type="OrthoDB" id="8019190at2759"/>
<dbReference type="GO" id="GO:0015074">
    <property type="term" value="P:DNA integration"/>
    <property type="evidence" value="ECO:0007669"/>
    <property type="project" value="InterPro"/>
</dbReference>
<proteinExistence type="predicted"/>
<accession>A0A3P7DXQ1</accession>
<dbReference type="InterPro" id="IPR001584">
    <property type="entry name" value="Integrase_cat-core"/>
</dbReference>
<gene>
    <name evidence="2" type="ORF">WBA_LOCUS8336</name>
</gene>
<dbReference type="GO" id="GO:0003676">
    <property type="term" value="F:nucleic acid binding"/>
    <property type="evidence" value="ECO:0007669"/>
    <property type="project" value="InterPro"/>
</dbReference>
<dbReference type="AlphaFoldDB" id="A0A3P7DXQ1"/>
<dbReference type="InterPro" id="IPR036397">
    <property type="entry name" value="RNaseH_sf"/>
</dbReference>
<feature type="domain" description="Integrase catalytic" evidence="1">
    <location>
        <begin position="216"/>
        <end position="402"/>
    </location>
</feature>
<dbReference type="PROSITE" id="PS50994">
    <property type="entry name" value="INTEGRASE"/>
    <property type="match status" value="1"/>
</dbReference>
<dbReference type="Pfam" id="PF17921">
    <property type="entry name" value="Integrase_H2C2"/>
    <property type="match status" value="1"/>
</dbReference>
<reference evidence="2 3" key="1">
    <citation type="submission" date="2018-11" db="EMBL/GenBank/DDBJ databases">
        <authorList>
            <consortium name="Pathogen Informatics"/>
        </authorList>
    </citation>
    <scope>NUCLEOTIDE SEQUENCE [LARGE SCALE GENOMIC DNA]</scope>
</reference>
<evidence type="ECO:0000313" key="3">
    <source>
        <dbReference type="Proteomes" id="UP000270924"/>
    </source>
</evidence>
<dbReference type="InParanoid" id="A0A3P7DXQ1"/>
<dbReference type="Proteomes" id="UP000270924">
    <property type="component" value="Unassembled WGS sequence"/>
</dbReference>
<dbReference type="PANTHER" id="PTHR47331">
    <property type="entry name" value="PHD-TYPE DOMAIN-CONTAINING PROTEIN"/>
    <property type="match status" value="1"/>
</dbReference>
<dbReference type="PANTHER" id="PTHR47331:SF1">
    <property type="entry name" value="GAG-LIKE PROTEIN"/>
    <property type="match status" value="1"/>
</dbReference>
<evidence type="ECO:0000313" key="2">
    <source>
        <dbReference type="EMBL" id="VDM14950.1"/>
    </source>
</evidence>
<dbReference type="Gene3D" id="1.10.340.70">
    <property type="match status" value="1"/>
</dbReference>
<evidence type="ECO:0000259" key="1">
    <source>
        <dbReference type="PROSITE" id="PS50994"/>
    </source>
</evidence>
<dbReference type="EMBL" id="UYWW01006844">
    <property type="protein sequence ID" value="VDM14950.1"/>
    <property type="molecule type" value="Genomic_DNA"/>
</dbReference>
<dbReference type="SUPFAM" id="SSF53098">
    <property type="entry name" value="Ribonuclease H-like"/>
    <property type="match status" value="1"/>
</dbReference>